<keyword evidence="14" id="KW-1185">Reference proteome</keyword>
<feature type="binding site" evidence="12">
    <location>
        <position position="264"/>
    </location>
    <ligand>
        <name>an alpha-L-fucosyl-(1-&gt;2)-beta-D-galactosyl derivative</name>
        <dbReference type="ChEBI" id="CHEBI:140327"/>
    </ligand>
</feature>
<feature type="binding site" evidence="12">
    <location>
        <position position="196"/>
    </location>
    <ligand>
        <name>an alpha-L-fucosyl-(1-&gt;2)-beta-D-galactosyl derivative</name>
        <dbReference type="ChEBI" id="CHEBI:140327"/>
    </ligand>
</feature>
<dbReference type="GO" id="GO:0005975">
    <property type="term" value="P:carbohydrate metabolic process"/>
    <property type="evidence" value="ECO:0007669"/>
    <property type="project" value="InterPro"/>
</dbReference>
<evidence type="ECO:0000313" key="15">
    <source>
        <dbReference type="RefSeq" id="XP_012884813.1"/>
    </source>
</evidence>
<dbReference type="InterPro" id="IPR005076">
    <property type="entry name" value="Glyco_trans_6"/>
</dbReference>
<evidence type="ECO:0000313" key="14">
    <source>
        <dbReference type="Proteomes" id="UP000081671"/>
    </source>
</evidence>
<evidence type="ECO:0000256" key="7">
    <source>
        <dbReference type="ARBA" id="ARBA00022968"/>
    </source>
</evidence>
<evidence type="ECO:0000256" key="5">
    <source>
        <dbReference type="ARBA" id="ARBA00022679"/>
    </source>
</evidence>
<keyword evidence="9" id="KW-0472">Membrane</keyword>
<dbReference type="Proteomes" id="UP000081671">
    <property type="component" value="Unplaced"/>
</dbReference>
<feature type="signal peptide" evidence="13">
    <location>
        <begin position="1"/>
        <end position="20"/>
    </location>
</feature>
<dbReference type="KEGG" id="dord:105995591"/>
<dbReference type="GO" id="GO:0031982">
    <property type="term" value="C:vesicle"/>
    <property type="evidence" value="ECO:0007669"/>
    <property type="project" value="TreeGrafter"/>
</dbReference>
<proteinExistence type="inferred from homology"/>
<feature type="active site" description="Nucleophile" evidence="11">
    <location>
        <position position="264"/>
    </location>
</feature>
<dbReference type="OMA" id="WLAPILW"/>
<evidence type="ECO:0000256" key="6">
    <source>
        <dbReference type="ARBA" id="ARBA00022692"/>
    </source>
</evidence>
<dbReference type="InterPro" id="IPR029044">
    <property type="entry name" value="Nucleotide-diphossugar_trans"/>
</dbReference>
<protein>
    <submittedName>
        <fullName evidence="15">Glycosyltransferase 6 domain-containing protein 1</fullName>
    </submittedName>
</protein>
<comment type="subcellular location">
    <subcellularLocation>
        <location evidence="2">Membrane</location>
        <topology evidence="2">Single-pass type II membrane protein</topology>
    </subcellularLocation>
</comment>
<evidence type="ECO:0000256" key="4">
    <source>
        <dbReference type="ARBA" id="ARBA00022676"/>
    </source>
</evidence>
<dbReference type="GO" id="GO:0005794">
    <property type="term" value="C:Golgi apparatus"/>
    <property type="evidence" value="ECO:0007669"/>
    <property type="project" value="TreeGrafter"/>
</dbReference>
<evidence type="ECO:0000256" key="3">
    <source>
        <dbReference type="ARBA" id="ARBA00010413"/>
    </source>
</evidence>
<accession>A0A1S3G7K4</accession>
<dbReference type="FunFam" id="3.90.550.10:FF:000022">
    <property type="entry name" value="Histo-blood group ABO system transferase"/>
    <property type="match status" value="1"/>
</dbReference>
<dbReference type="GO" id="GO:0016758">
    <property type="term" value="F:hexosyltransferase activity"/>
    <property type="evidence" value="ECO:0007669"/>
    <property type="project" value="InterPro"/>
</dbReference>
<evidence type="ECO:0000256" key="11">
    <source>
        <dbReference type="PIRSR" id="PIRSR605076-1"/>
    </source>
</evidence>
<keyword evidence="7" id="KW-0735">Signal-anchor</keyword>
<keyword evidence="13" id="KW-0732">Signal</keyword>
<dbReference type="GO" id="GO:0016020">
    <property type="term" value="C:membrane"/>
    <property type="evidence" value="ECO:0007669"/>
    <property type="project" value="UniProtKB-SubCell"/>
</dbReference>
<keyword evidence="4" id="KW-0328">Glycosyltransferase</keyword>
<keyword evidence="8" id="KW-1133">Transmembrane helix</keyword>
<name>A0A1S3G7K4_DIPOR</name>
<evidence type="ECO:0000256" key="9">
    <source>
        <dbReference type="ARBA" id="ARBA00023136"/>
    </source>
</evidence>
<dbReference type="AlphaFoldDB" id="A0A1S3G7K4"/>
<dbReference type="OrthoDB" id="10013941at2759"/>
<keyword evidence="10" id="KW-0325">Glycoprotein</keyword>
<gene>
    <name evidence="15" type="primary">Glt6d1</name>
</gene>
<dbReference type="Gene3D" id="3.90.550.10">
    <property type="entry name" value="Spore Coat Polysaccharide Biosynthesis Protein SpsA, Chain A"/>
    <property type="match status" value="1"/>
</dbReference>
<dbReference type="GeneID" id="105995591"/>
<evidence type="ECO:0000256" key="1">
    <source>
        <dbReference type="ARBA" id="ARBA00001936"/>
    </source>
</evidence>
<dbReference type="STRING" id="10020.ENSDORP00000007388"/>
<dbReference type="RefSeq" id="XP_012884813.1">
    <property type="nucleotide sequence ID" value="XM_013029359.1"/>
</dbReference>
<evidence type="ECO:0000256" key="2">
    <source>
        <dbReference type="ARBA" id="ARBA00004606"/>
    </source>
</evidence>
<keyword evidence="6" id="KW-0812">Transmembrane</keyword>
<evidence type="ECO:0000256" key="13">
    <source>
        <dbReference type="SAM" id="SignalP"/>
    </source>
</evidence>
<dbReference type="Pfam" id="PF03414">
    <property type="entry name" value="Glyco_transf_6"/>
    <property type="match status" value="1"/>
</dbReference>
<dbReference type="CTD" id="360203"/>
<comment type="cofactor">
    <cofactor evidence="1">
        <name>Mn(2+)</name>
        <dbReference type="ChEBI" id="CHEBI:29035"/>
    </cofactor>
</comment>
<evidence type="ECO:0000256" key="10">
    <source>
        <dbReference type="ARBA" id="ARBA00023180"/>
    </source>
</evidence>
<comment type="similarity">
    <text evidence="3">Belongs to the glycosyltransferase 6 family.</text>
</comment>
<dbReference type="FunCoup" id="A0A1S3G7K4">
    <property type="interactions" value="10"/>
</dbReference>
<evidence type="ECO:0000256" key="8">
    <source>
        <dbReference type="ARBA" id="ARBA00022989"/>
    </source>
</evidence>
<organism evidence="14 15">
    <name type="scientific">Dipodomys ordii</name>
    <name type="common">Ord's kangaroo rat</name>
    <dbReference type="NCBI Taxonomy" id="10020"/>
    <lineage>
        <taxon>Eukaryota</taxon>
        <taxon>Metazoa</taxon>
        <taxon>Chordata</taxon>
        <taxon>Craniata</taxon>
        <taxon>Vertebrata</taxon>
        <taxon>Euteleostomi</taxon>
        <taxon>Mammalia</taxon>
        <taxon>Eutheria</taxon>
        <taxon>Euarchontoglires</taxon>
        <taxon>Glires</taxon>
        <taxon>Rodentia</taxon>
        <taxon>Castorimorpha</taxon>
        <taxon>Heteromyidae</taxon>
        <taxon>Dipodomyinae</taxon>
        <taxon>Dipodomys</taxon>
    </lineage>
</organism>
<feature type="chain" id="PRO_5010189731" evidence="13">
    <location>
        <begin position="21"/>
        <end position="309"/>
    </location>
</feature>
<dbReference type="PANTHER" id="PTHR10462">
    <property type="entry name" value="GLYCOSYLTRANSFERASE-RELATED"/>
    <property type="match status" value="1"/>
</dbReference>
<dbReference type="InParanoid" id="A0A1S3G7K4"/>
<feature type="binding site" evidence="12">
    <location>
        <begin position="83"/>
        <end position="85"/>
    </location>
    <ligand>
        <name>UDP-N-acetyl-alpha-D-galactosamine</name>
        <dbReference type="ChEBI" id="CHEBI:67138"/>
    </ligand>
</feature>
<sequence length="309" mass="36373">MNSKTRMLLLVSFLLSLLMAKYYFRNKQGGQLKLSDWFKPRSRFDVIATTDWLAPVVWEGLFNRQPLEKYYQKQNITVGLAVFAIGKLAGNDLNLFLQSANKFFMPGHRVIFYIMVDTYPNLMPMQLNPLRSFQVIPLHEENWLYNFDLMCMKFLGEHILEHIQYEVDFLFSMSTNMVFESEFGVETLGTSVALLHSWWYFRNTKNFPYERRLKSAAYIPFGQGDFFYGSSIVGGTPENVLKLINEYLKDAIQDMENGVNSTYEKYLNKYFFLNKPTKLLSPEYSWNPKFKPPPQVRFVKVSHYPRANF</sequence>
<dbReference type="PANTHER" id="PTHR10462:SF27">
    <property type="entry name" value="GLYCOSYLTRANSFERASE 6 DOMAIN-CONTAINING PROTEIN 1-RELATED"/>
    <property type="match status" value="1"/>
</dbReference>
<evidence type="ECO:0000256" key="12">
    <source>
        <dbReference type="PIRSR" id="PIRSR605076-2"/>
    </source>
</evidence>
<dbReference type="SUPFAM" id="SSF53448">
    <property type="entry name" value="Nucleotide-diphospho-sugar transferases"/>
    <property type="match status" value="1"/>
</dbReference>
<keyword evidence="5" id="KW-0808">Transferase</keyword>
<reference evidence="15" key="1">
    <citation type="submission" date="2025-08" db="UniProtKB">
        <authorList>
            <consortium name="RefSeq"/>
        </authorList>
    </citation>
    <scope>IDENTIFICATION</scope>
    <source>
        <tissue evidence="15">Kidney</tissue>
    </source>
</reference>